<dbReference type="InterPro" id="IPR029063">
    <property type="entry name" value="SAM-dependent_MTases_sf"/>
</dbReference>
<dbReference type="AlphaFoldDB" id="A0A9X1ISW4"/>
<keyword evidence="8" id="KW-1185">Reference proteome</keyword>
<comment type="pathway">
    <text evidence="4">Phospholipid metabolism.</text>
</comment>
<dbReference type="EMBL" id="JAHGAW010000013">
    <property type="protein sequence ID" value="MBT2188986.1"/>
    <property type="molecule type" value="Genomic_DNA"/>
</dbReference>
<evidence type="ECO:0000313" key="8">
    <source>
        <dbReference type="Proteomes" id="UP001138757"/>
    </source>
</evidence>
<protein>
    <submittedName>
        <fullName evidence="7">Methyltransferase domain-containing protein</fullName>
    </submittedName>
</protein>
<dbReference type="RefSeq" id="WP_214625234.1">
    <property type="nucleotide sequence ID" value="NZ_JAHGAW010000013.1"/>
</dbReference>
<evidence type="ECO:0000256" key="4">
    <source>
        <dbReference type="ARBA" id="ARBA00025707"/>
    </source>
</evidence>
<dbReference type="Pfam" id="PF13649">
    <property type="entry name" value="Methyltransf_25"/>
    <property type="match status" value="1"/>
</dbReference>
<dbReference type="GO" id="GO:0000234">
    <property type="term" value="F:phosphoethanolamine N-methyltransferase activity"/>
    <property type="evidence" value="ECO:0007669"/>
    <property type="project" value="UniProtKB-EC"/>
</dbReference>
<dbReference type="InterPro" id="IPR041698">
    <property type="entry name" value="Methyltransf_25"/>
</dbReference>
<organism evidence="7 8">
    <name type="scientific">Sphingobium nicotianae</name>
    <dbReference type="NCBI Taxonomy" id="2782607"/>
    <lineage>
        <taxon>Bacteria</taxon>
        <taxon>Pseudomonadati</taxon>
        <taxon>Pseudomonadota</taxon>
        <taxon>Alphaproteobacteria</taxon>
        <taxon>Sphingomonadales</taxon>
        <taxon>Sphingomonadaceae</taxon>
        <taxon>Sphingobium</taxon>
    </lineage>
</organism>
<name>A0A9X1ISW4_9SPHN</name>
<sequence length="286" mass="30049">MSDAQAMPNNTEDWGGEMGRTWLANLERFESMIQPIGAALLTHAQFKPGESVIDIGCGGGATTIAIGRAVSPGGRATGLDISLELIQSCGVRASQGTQSQVCFVCADAATVTVTDAPFDRLFSRFGSMFFADAHAGFRNLRKMVRDGGRIDLSVWAPPEENEWIRTLMGAIGKHVDLPPREPHAPGPFALSDLDYLHDVLTQARFGAIEITPCERSMPVGGAGATPDAAARMLVSTLSIGEAVQAAGPDKRDAVIADLTSALAAHHQPGVGNMLAGKAWIVTATAV</sequence>
<comment type="caution">
    <text evidence="7">The sequence shown here is derived from an EMBL/GenBank/DDBJ whole genome shotgun (WGS) entry which is preliminary data.</text>
</comment>
<dbReference type="PANTHER" id="PTHR44307:SF2">
    <property type="entry name" value="PHOSPHOETHANOLAMINE METHYLTRANSFERASE ISOFORM X1"/>
    <property type="match status" value="1"/>
</dbReference>
<evidence type="ECO:0000256" key="1">
    <source>
        <dbReference type="ARBA" id="ARBA00005189"/>
    </source>
</evidence>
<comment type="catalytic activity">
    <reaction evidence="5">
        <text>phosphoethanolamine + S-adenosyl-L-methionine = N-methylethanolamine phosphate + S-adenosyl-L-homocysteine + H(+)</text>
        <dbReference type="Rhea" id="RHEA:20365"/>
        <dbReference type="ChEBI" id="CHEBI:15378"/>
        <dbReference type="ChEBI" id="CHEBI:57781"/>
        <dbReference type="ChEBI" id="CHEBI:57856"/>
        <dbReference type="ChEBI" id="CHEBI:58190"/>
        <dbReference type="ChEBI" id="CHEBI:59789"/>
        <dbReference type="EC" id="2.1.1.103"/>
    </reaction>
    <physiologicalReaction direction="left-to-right" evidence="5">
        <dbReference type="Rhea" id="RHEA:20366"/>
    </physiologicalReaction>
</comment>
<feature type="domain" description="Methyltransferase" evidence="6">
    <location>
        <begin position="52"/>
        <end position="148"/>
    </location>
</feature>
<evidence type="ECO:0000259" key="6">
    <source>
        <dbReference type="Pfam" id="PF13649"/>
    </source>
</evidence>
<dbReference type="CDD" id="cd02440">
    <property type="entry name" value="AdoMet_MTases"/>
    <property type="match status" value="1"/>
</dbReference>
<evidence type="ECO:0000313" key="7">
    <source>
        <dbReference type="EMBL" id="MBT2188986.1"/>
    </source>
</evidence>
<gene>
    <name evidence="7" type="ORF">KK488_18730</name>
</gene>
<dbReference type="GO" id="GO:0032259">
    <property type="term" value="P:methylation"/>
    <property type="evidence" value="ECO:0007669"/>
    <property type="project" value="UniProtKB-KW"/>
</dbReference>
<keyword evidence="2 7" id="KW-0489">Methyltransferase</keyword>
<keyword evidence="3" id="KW-0808">Transferase</keyword>
<dbReference type="Gene3D" id="3.40.50.150">
    <property type="entry name" value="Vaccinia Virus protein VP39"/>
    <property type="match status" value="1"/>
</dbReference>
<dbReference type="SUPFAM" id="SSF53335">
    <property type="entry name" value="S-adenosyl-L-methionine-dependent methyltransferases"/>
    <property type="match status" value="1"/>
</dbReference>
<comment type="pathway">
    <text evidence="1">Lipid metabolism.</text>
</comment>
<evidence type="ECO:0000256" key="5">
    <source>
        <dbReference type="ARBA" id="ARBA00047622"/>
    </source>
</evidence>
<dbReference type="Proteomes" id="UP001138757">
    <property type="component" value="Unassembled WGS sequence"/>
</dbReference>
<reference evidence="7" key="1">
    <citation type="submission" date="2021-05" db="EMBL/GenBank/DDBJ databases">
        <title>Genome of Sphingobium sp. strain.</title>
        <authorList>
            <person name="Fan R."/>
        </authorList>
    </citation>
    <scope>NUCLEOTIDE SEQUENCE</scope>
    <source>
        <strain evidence="7">H33</strain>
    </source>
</reference>
<evidence type="ECO:0000256" key="3">
    <source>
        <dbReference type="ARBA" id="ARBA00022679"/>
    </source>
</evidence>
<dbReference type="PANTHER" id="PTHR44307">
    <property type="entry name" value="PHOSPHOETHANOLAMINE METHYLTRANSFERASE"/>
    <property type="match status" value="1"/>
</dbReference>
<evidence type="ECO:0000256" key="2">
    <source>
        <dbReference type="ARBA" id="ARBA00022603"/>
    </source>
</evidence>
<accession>A0A9X1ISW4</accession>
<proteinExistence type="predicted"/>